<gene>
    <name evidence="2" type="ORF">W97_02370</name>
</gene>
<proteinExistence type="predicted"/>
<organism evidence="2 3">
    <name type="scientific">Coniosporium apollinis (strain CBS 100218)</name>
    <name type="common">Rock-inhabiting black yeast</name>
    <dbReference type="NCBI Taxonomy" id="1168221"/>
    <lineage>
        <taxon>Eukaryota</taxon>
        <taxon>Fungi</taxon>
        <taxon>Dikarya</taxon>
        <taxon>Ascomycota</taxon>
        <taxon>Pezizomycotina</taxon>
        <taxon>Dothideomycetes</taxon>
        <taxon>Dothideomycetes incertae sedis</taxon>
        <taxon>Coniosporium</taxon>
    </lineage>
</organism>
<dbReference type="OrthoDB" id="408373at2759"/>
<evidence type="ECO:0000259" key="1">
    <source>
        <dbReference type="Pfam" id="PF12697"/>
    </source>
</evidence>
<dbReference type="InterPro" id="IPR029058">
    <property type="entry name" value="AB_hydrolase_fold"/>
</dbReference>
<dbReference type="SUPFAM" id="SSF53474">
    <property type="entry name" value="alpha/beta-Hydrolases"/>
    <property type="match status" value="1"/>
</dbReference>
<feature type="domain" description="AB hydrolase-1" evidence="1">
    <location>
        <begin position="10"/>
        <end position="271"/>
    </location>
</feature>
<dbReference type="HOGENOM" id="CLU_020336_7_1_1"/>
<protein>
    <recommendedName>
        <fullName evidence="1">AB hydrolase-1 domain-containing protein</fullName>
    </recommendedName>
</protein>
<dbReference type="AlphaFoldDB" id="R7YMR2"/>
<dbReference type="EMBL" id="JH767561">
    <property type="protein sequence ID" value="EON63143.1"/>
    <property type="molecule type" value="Genomic_DNA"/>
</dbReference>
<dbReference type="eggNOG" id="ENOG502S6U1">
    <property type="taxonomic scope" value="Eukaryota"/>
</dbReference>
<dbReference type="Gene3D" id="3.40.50.1820">
    <property type="entry name" value="alpha/beta hydrolase"/>
    <property type="match status" value="1"/>
</dbReference>
<dbReference type="Proteomes" id="UP000016924">
    <property type="component" value="Unassembled WGS sequence"/>
</dbReference>
<dbReference type="OMA" id="KAYHWLF"/>
<sequence>MELLILDQIVPKLTPFVSVFIPELPSYGVSTPTNGTLTKRLMGHAILSALQTVFSLTPSQRTKIILVGHDRGARISHRLAIDFAHPDPSTSHVLSHFDLQGLILMDILPLTVQWTAMATDPSAAAAYFHWTFLARPDMAIPMIKAYGGDSFCREMLGKGTGNNEAGRASFFAGNSVEIYARNFGTDHAIRGACEDYADGARTEVQLEKEDRAAGRKIVVPTLVLWSEGGIGRWGDVGNIWRDWIEQGIRVDGSGIGDRVGHWVAEEAPDIVTKEVTGFLESLGVKMG</sequence>
<dbReference type="Pfam" id="PF12697">
    <property type="entry name" value="Abhydrolase_6"/>
    <property type="match status" value="1"/>
</dbReference>
<evidence type="ECO:0000313" key="2">
    <source>
        <dbReference type="EMBL" id="EON63143.1"/>
    </source>
</evidence>
<evidence type="ECO:0000313" key="3">
    <source>
        <dbReference type="Proteomes" id="UP000016924"/>
    </source>
</evidence>
<name>R7YMR2_CONA1</name>
<dbReference type="InterPro" id="IPR000073">
    <property type="entry name" value="AB_hydrolase_1"/>
</dbReference>
<dbReference type="PANTHER" id="PTHR43329">
    <property type="entry name" value="EPOXIDE HYDROLASE"/>
    <property type="match status" value="1"/>
</dbReference>
<reference evidence="3" key="1">
    <citation type="submission" date="2012-06" db="EMBL/GenBank/DDBJ databases">
        <title>The genome sequence of Coniosporium apollinis CBS 100218.</title>
        <authorList>
            <consortium name="The Broad Institute Genome Sequencing Platform"/>
            <person name="Cuomo C."/>
            <person name="Gorbushina A."/>
            <person name="Noack S."/>
            <person name="Walker B."/>
            <person name="Young S.K."/>
            <person name="Zeng Q."/>
            <person name="Gargeya S."/>
            <person name="Fitzgerald M."/>
            <person name="Haas B."/>
            <person name="Abouelleil A."/>
            <person name="Alvarado L."/>
            <person name="Arachchi H.M."/>
            <person name="Berlin A.M."/>
            <person name="Chapman S.B."/>
            <person name="Goldberg J."/>
            <person name="Griggs A."/>
            <person name="Gujja S."/>
            <person name="Hansen M."/>
            <person name="Howarth C."/>
            <person name="Imamovic A."/>
            <person name="Larimer J."/>
            <person name="McCowan C."/>
            <person name="Montmayeur A."/>
            <person name="Murphy C."/>
            <person name="Neiman D."/>
            <person name="Pearson M."/>
            <person name="Priest M."/>
            <person name="Roberts A."/>
            <person name="Saif S."/>
            <person name="Shea T."/>
            <person name="Sisk P."/>
            <person name="Sykes S."/>
            <person name="Wortman J."/>
            <person name="Nusbaum C."/>
            <person name="Birren B."/>
        </authorList>
    </citation>
    <scope>NUCLEOTIDE SEQUENCE [LARGE SCALE GENOMIC DNA]</scope>
    <source>
        <strain evidence="3">CBS 100218</strain>
    </source>
</reference>
<dbReference type="STRING" id="1168221.R7YMR2"/>
<dbReference type="GeneID" id="19899681"/>
<dbReference type="RefSeq" id="XP_007778460.1">
    <property type="nucleotide sequence ID" value="XM_007780270.1"/>
</dbReference>
<keyword evidence="3" id="KW-1185">Reference proteome</keyword>
<accession>R7YMR2</accession>